<dbReference type="AlphaFoldDB" id="A0AAD7FBD5"/>
<accession>A0AAD7FBD5</accession>
<protein>
    <submittedName>
        <fullName evidence="1">Uncharacterized protein</fullName>
    </submittedName>
</protein>
<name>A0AAD7FBD5_9AGAR</name>
<comment type="caution">
    <text evidence="1">The sequence shown here is derived from an EMBL/GenBank/DDBJ whole genome shotgun (WGS) entry which is preliminary data.</text>
</comment>
<keyword evidence="2" id="KW-1185">Reference proteome</keyword>
<dbReference type="EMBL" id="JARKIF010000043">
    <property type="protein sequence ID" value="KAJ7608793.1"/>
    <property type="molecule type" value="Genomic_DNA"/>
</dbReference>
<reference evidence="1" key="1">
    <citation type="submission" date="2023-03" db="EMBL/GenBank/DDBJ databases">
        <title>Massive genome expansion in bonnet fungi (Mycena s.s.) driven by repeated elements and novel gene families across ecological guilds.</title>
        <authorList>
            <consortium name="Lawrence Berkeley National Laboratory"/>
            <person name="Harder C.B."/>
            <person name="Miyauchi S."/>
            <person name="Viragh M."/>
            <person name="Kuo A."/>
            <person name="Thoen E."/>
            <person name="Andreopoulos B."/>
            <person name="Lu D."/>
            <person name="Skrede I."/>
            <person name="Drula E."/>
            <person name="Henrissat B."/>
            <person name="Morin E."/>
            <person name="Kohler A."/>
            <person name="Barry K."/>
            <person name="LaButti K."/>
            <person name="Morin E."/>
            <person name="Salamov A."/>
            <person name="Lipzen A."/>
            <person name="Mereny Z."/>
            <person name="Hegedus B."/>
            <person name="Baldrian P."/>
            <person name="Stursova M."/>
            <person name="Weitz H."/>
            <person name="Taylor A."/>
            <person name="Grigoriev I.V."/>
            <person name="Nagy L.G."/>
            <person name="Martin F."/>
            <person name="Kauserud H."/>
        </authorList>
    </citation>
    <scope>NUCLEOTIDE SEQUENCE</scope>
    <source>
        <strain evidence="1">9284</strain>
    </source>
</reference>
<proteinExistence type="predicted"/>
<dbReference type="Proteomes" id="UP001221142">
    <property type="component" value="Unassembled WGS sequence"/>
</dbReference>
<dbReference type="SUPFAM" id="SSF52047">
    <property type="entry name" value="RNI-like"/>
    <property type="match status" value="1"/>
</dbReference>
<evidence type="ECO:0000313" key="1">
    <source>
        <dbReference type="EMBL" id="KAJ7608793.1"/>
    </source>
</evidence>
<evidence type="ECO:0000313" key="2">
    <source>
        <dbReference type="Proteomes" id="UP001221142"/>
    </source>
</evidence>
<sequence length="269" mass="30601">MATLPPELEREIFEYALISSKIEREEYSRVKSTLSLVCQRVHQWTQIFFYRSFGAKAGTDVTKFLRLVARMPPGFSDRVKELRFGHRVPHPEIIEMVSACNKAEQLACFVEPATKPDLPLLIRQLPLTRLWIEHSHFLSVASLETPPKLLPALTHLYLVFWDRRPIKDITVLTRNILRLPSLTHLALSFTPSNPALVKTICAALPDLHIIVVTLGDNTPNTSQAEYSFDPRIAPVYEAVFKENDISDCNILWADAARFIAQRRAADRSG</sequence>
<organism evidence="1 2">
    <name type="scientific">Roridomyces roridus</name>
    <dbReference type="NCBI Taxonomy" id="1738132"/>
    <lineage>
        <taxon>Eukaryota</taxon>
        <taxon>Fungi</taxon>
        <taxon>Dikarya</taxon>
        <taxon>Basidiomycota</taxon>
        <taxon>Agaricomycotina</taxon>
        <taxon>Agaricomycetes</taxon>
        <taxon>Agaricomycetidae</taxon>
        <taxon>Agaricales</taxon>
        <taxon>Marasmiineae</taxon>
        <taxon>Mycenaceae</taxon>
        <taxon>Roridomyces</taxon>
    </lineage>
</organism>
<gene>
    <name evidence="1" type="ORF">FB45DRAFT_945933</name>
</gene>